<reference evidence="3 4" key="1">
    <citation type="journal article" date="2019" name="Plant Biotechnol. J.">
        <title>The red bayberry genome and genetic basis of sex determination.</title>
        <authorList>
            <person name="Jia H.M."/>
            <person name="Jia H.J."/>
            <person name="Cai Q.L."/>
            <person name="Wang Y."/>
            <person name="Zhao H.B."/>
            <person name="Yang W.F."/>
            <person name="Wang G.Y."/>
            <person name="Li Y.H."/>
            <person name="Zhan D.L."/>
            <person name="Shen Y.T."/>
            <person name="Niu Q.F."/>
            <person name="Chang L."/>
            <person name="Qiu J."/>
            <person name="Zhao L."/>
            <person name="Xie H.B."/>
            <person name="Fu W.Y."/>
            <person name="Jin J."/>
            <person name="Li X.W."/>
            <person name="Jiao Y."/>
            <person name="Zhou C.C."/>
            <person name="Tu T."/>
            <person name="Chai C.Y."/>
            <person name="Gao J.L."/>
            <person name="Fan L.J."/>
            <person name="van de Weg E."/>
            <person name="Wang J.Y."/>
            <person name="Gao Z.S."/>
        </authorList>
    </citation>
    <scope>NUCLEOTIDE SEQUENCE [LARGE SCALE GENOMIC DNA]</scope>
    <source>
        <tissue evidence="3">Leaves</tissue>
    </source>
</reference>
<name>A0A6A1UR50_9ROSI</name>
<dbReference type="Proteomes" id="UP000516437">
    <property type="component" value="Chromosome 8"/>
</dbReference>
<evidence type="ECO:0000313" key="4">
    <source>
        <dbReference type="Proteomes" id="UP000516437"/>
    </source>
</evidence>
<dbReference type="InterPro" id="IPR017853">
    <property type="entry name" value="GH"/>
</dbReference>
<dbReference type="AlphaFoldDB" id="A0A6A1UR50"/>
<evidence type="ECO:0000256" key="2">
    <source>
        <dbReference type="ARBA" id="ARBA00023277"/>
    </source>
</evidence>
<keyword evidence="2" id="KW-0119">Carbohydrate metabolism</keyword>
<dbReference type="PANTHER" id="PTHR31268:SF8">
    <property type="entry name" value="GALACTINOL--SUCROSE GALACTOSYLTRANSFERASE 4-RELATED"/>
    <property type="match status" value="1"/>
</dbReference>
<protein>
    <submittedName>
        <fullName evidence="3">Stachyose synthase</fullName>
    </submittedName>
</protein>
<proteinExistence type="inferred from homology"/>
<dbReference type="Pfam" id="PF05691">
    <property type="entry name" value="Raffinose_syn"/>
    <property type="match status" value="1"/>
</dbReference>
<dbReference type="OrthoDB" id="4664297at2759"/>
<dbReference type="EMBL" id="RXIC02000026">
    <property type="protein sequence ID" value="KAB1202636.1"/>
    <property type="molecule type" value="Genomic_DNA"/>
</dbReference>
<comment type="caution">
    <text evidence="3">The sequence shown here is derived from an EMBL/GenBank/DDBJ whole genome shotgun (WGS) entry which is preliminary data.</text>
</comment>
<dbReference type="PANTHER" id="PTHR31268">
    <property type="match status" value="1"/>
</dbReference>
<accession>A0A6A1UR50</accession>
<dbReference type="SUPFAM" id="SSF51445">
    <property type="entry name" value="(Trans)glycosidases"/>
    <property type="match status" value="2"/>
</dbReference>
<evidence type="ECO:0000313" key="3">
    <source>
        <dbReference type="EMBL" id="KAB1202636.1"/>
    </source>
</evidence>
<keyword evidence="4" id="KW-1185">Reference proteome</keyword>
<organism evidence="3 4">
    <name type="scientific">Morella rubra</name>
    <name type="common">Chinese bayberry</name>
    <dbReference type="NCBI Taxonomy" id="262757"/>
    <lineage>
        <taxon>Eukaryota</taxon>
        <taxon>Viridiplantae</taxon>
        <taxon>Streptophyta</taxon>
        <taxon>Embryophyta</taxon>
        <taxon>Tracheophyta</taxon>
        <taxon>Spermatophyta</taxon>
        <taxon>Magnoliopsida</taxon>
        <taxon>eudicotyledons</taxon>
        <taxon>Gunneridae</taxon>
        <taxon>Pentapetalae</taxon>
        <taxon>rosids</taxon>
        <taxon>fabids</taxon>
        <taxon>Fagales</taxon>
        <taxon>Myricaceae</taxon>
        <taxon>Morella</taxon>
    </lineage>
</organism>
<evidence type="ECO:0000256" key="1">
    <source>
        <dbReference type="ARBA" id="ARBA00007240"/>
    </source>
</evidence>
<gene>
    <name evidence="3" type="ORF">CJ030_MR8G005842</name>
</gene>
<comment type="similarity">
    <text evidence="1">Belongs to the glycosyl hydrolases 36 family.</text>
</comment>
<sequence>MAPRNNSSVPQEKMGNYFDLYNGKFTVNDVTLLSEVPSNVSFSPFCSIWRYSDAPLPLILEVLACSSKGGFLGFYKEQPSDRLMNSFGKFSGRDFLSIFRFKTWWSTMWVGNSGSDIQMETQWLLLDVPETSFYVIIIPIPEGGFRSALHPGSDGHVIICAESGSTRVKASSFDAIAYVHGSENPYDLMKEAYRALRVYLNTFRLLEEKTVPNLVDRFGWCTWDALYLTVETAGVWRGMNEFAEGGISLRFLILDDGWQSFNFDGENPREDAKSLILGGPQMTARLHRLDECKKFRKYSGGSSLCPNAPRYDPQKTKMLISKASQIEHRLKKDLEKAILTGVDVTDTEVKIQKLKQELSELLGSEERSLSSRCCGGCSSNIEDYGFKAFTRDLRTKFKGLDDIYVWHALCGAWGGVRPGSTHLNSKIIPCKVSPGLDGSMNDLAVVKILEGGIGLLHPDQAGDLFDSMHSYLAQSGITGVKTLEYVAEEYGGRVELAKAYYKGLDNSVAKNFSGTAMISSMQQCSDFFFLGTKQNSLGRVGEDFWGQDPYGDPSGVYWLQGLHIVHCAYNSLWMGQMIQPDWDMFQSDHLCAKYHAASRAICGGPIYVSDTLGSHDFDLLKMVVYPDGTTPKCQHFALPTRDCLFKNPLPDQKTMLKIWNLNKYGGVIGAFNCQGAGWDPKGQQLRGYPECYGAISSSVDVSEIEWDQKQMGIAEEYVMYLNQAEELLLVTPESAPMQITVQVSSFELFSFVPLMKFSNAIKFAPIGLTNMFNSGGTIQFEIQLF</sequence>
<dbReference type="InterPro" id="IPR008811">
    <property type="entry name" value="Glycosyl_hydrolases_36"/>
</dbReference>